<dbReference type="Gene3D" id="2.60.120.620">
    <property type="entry name" value="q2cbj1_9rhob like domain"/>
    <property type="match status" value="1"/>
</dbReference>
<dbReference type="InterPro" id="IPR000626">
    <property type="entry name" value="Ubiquitin-like_dom"/>
</dbReference>
<dbReference type="CDD" id="cd17039">
    <property type="entry name" value="Ubl_ubiquitin_like"/>
    <property type="match status" value="1"/>
</dbReference>
<reference evidence="2" key="2">
    <citation type="submission" date="2024-10" db="UniProtKB">
        <authorList>
            <consortium name="EnsemblProtists"/>
        </authorList>
    </citation>
    <scope>IDENTIFICATION</scope>
</reference>
<sequence>MAAVGVFTITVKSLTGRKLPIQVTSSATTIGALKFLLEQQYHDQYQDSVPVAANQHLIFAGKRLQDDQTLEFYQIANGATLHLAFEEGTLLDKSSCKQLVERIERHLAADDSPDALRDMKFVVAEGELAKLIGSEAVAALRSMGEAQLKALGADAAARATFKLRRREAIAGTQDDVIPFHRDSSLVVVNVALNDDFDGAALLFAVGDKIVRPARKIGTATAHDCRIHHAVTRLAAGVRYNLYATYERPVPAAA</sequence>
<dbReference type="SMART" id="SM00213">
    <property type="entry name" value="UBQ"/>
    <property type="match status" value="1"/>
</dbReference>
<evidence type="ECO:0000313" key="2">
    <source>
        <dbReference type="EnsemblProtists" id="EOD23788"/>
    </source>
</evidence>
<evidence type="ECO:0000259" key="1">
    <source>
        <dbReference type="PROSITE" id="PS50053"/>
    </source>
</evidence>
<dbReference type="PROSITE" id="PS50053">
    <property type="entry name" value="UBIQUITIN_2"/>
    <property type="match status" value="1"/>
</dbReference>
<keyword evidence="3" id="KW-1185">Reference proteome</keyword>
<dbReference type="AlphaFoldDB" id="A0A0D3JJV3"/>
<dbReference type="eggNOG" id="ENOG502SCZP">
    <property type="taxonomic scope" value="Eukaryota"/>
</dbReference>
<dbReference type="Proteomes" id="UP000013827">
    <property type="component" value="Unassembled WGS sequence"/>
</dbReference>
<dbReference type="InterPro" id="IPR029071">
    <property type="entry name" value="Ubiquitin-like_domsf"/>
</dbReference>
<accession>A0A0D3JJV3</accession>
<reference evidence="3" key="1">
    <citation type="journal article" date="2013" name="Nature">
        <title>Pan genome of the phytoplankton Emiliania underpins its global distribution.</title>
        <authorList>
            <person name="Read B.A."/>
            <person name="Kegel J."/>
            <person name="Klute M.J."/>
            <person name="Kuo A."/>
            <person name="Lefebvre S.C."/>
            <person name="Maumus F."/>
            <person name="Mayer C."/>
            <person name="Miller J."/>
            <person name="Monier A."/>
            <person name="Salamov A."/>
            <person name="Young J."/>
            <person name="Aguilar M."/>
            <person name="Claverie J.M."/>
            <person name="Frickenhaus S."/>
            <person name="Gonzalez K."/>
            <person name="Herman E.K."/>
            <person name="Lin Y.C."/>
            <person name="Napier J."/>
            <person name="Ogata H."/>
            <person name="Sarno A.F."/>
            <person name="Shmutz J."/>
            <person name="Schroeder D."/>
            <person name="de Vargas C."/>
            <person name="Verret F."/>
            <person name="von Dassow P."/>
            <person name="Valentin K."/>
            <person name="Van de Peer Y."/>
            <person name="Wheeler G."/>
            <person name="Dacks J.B."/>
            <person name="Delwiche C.F."/>
            <person name="Dyhrman S.T."/>
            <person name="Glockner G."/>
            <person name="John U."/>
            <person name="Richards T."/>
            <person name="Worden A.Z."/>
            <person name="Zhang X."/>
            <person name="Grigoriev I.V."/>
            <person name="Allen A.E."/>
            <person name="Bidle K."/>
            <person name="Borodovsky M."/>
            <person name="Bowler C."/>
            <person name="Brownlee C."/>
            <person name="Cock J.M."/>
            <person name="Elias M."/>
            <person name="Gladyshev V.N."/>
            <person name="Groth M."/>
            <person name="Guda C."/>
            <person name="Hadaegh A."/>
            <person name="Iglesias-Rodriguez M.D."/>
            <person name="Jenkins J."/>
            <person name="Jones B.M."/>
            <person name="Lawson T."/>
            <person name="Leese F."/>
            <person name="Lindquist E."/>
            <person name="Lobanov A."/>
            <person name="Lomsadze A."/>
            <person name="Malik S.B."/>
            <person name="Marsh M.E."/>
            <person name="Mackinder L."/>
            <person name="Mock T."/>
            <person name="Mueller-Roeber B."/>
            <person name="Pagarete A."/>
            <person name="Parker M."/>
            <person name="Probert I."/>
            <person name="Quesneville H."/>
            <person name="Raines C."/>
            <person name="Rensing S.A."/>
            <person name="Riano-Pachon D.M."/>
            <person name="Richier S."/>
            <person name="Rokitta S."/>
            <person name="Shiraiwa Y."/>
            <person name="Soanes D.M."/>
            <person name="van der Giezen M."/>
            <person name="Wahlund T.M."/>
            <person name="Williams B."/>
            <person name="Wilson W."/>
            <person name="Wolfe G."/>
            <person name="Wurch L.L."/>
        </authorList>
    </citation>
    <scope>NUCLEOTIDE SEQUENCE</scope>
</reference>
<name>A0A0D3JJV3_EMIH1</name>
<dbReference type="KEGG" id="ehx:EMIHUDRAFT_239103"/>
<proteinExistence type="predicted"/>
<dbReference type="Pfam" id="PF00240">
    <property type="entry name" value="ubiquitin"/>
    <property type="match status" value="1"/>
</dbReference>
<feature type="domain" description="Ubiquitin-like" evidence="1">
    <location>
        <begin position="7"/>
        <end position="87"/>
    </location>
</feature>
<evidence type="ECO:0000313" key="3">
    <source>
        <dbReference type="Proteomes" id="UP000013827"/>
    </source>
</evidence>
<dbReference type="HOGENOM" id="CLU_1100196_0_0_1"/>
<organism evidence="2 3">
    <name type="scientific">Emiliania huxleyi (strain CCMP1516)</name>
    <dbReference type="NCBI Taxonomy" id="280463"/>
    <lineage>
        <taxon>Eukaryota</taxon>
        <taxon>Haptista</taxon>
        <taxon>Haptophyta</taxon>
        <taxon>Prymnesiophyceae</taxon>
        <taxon>Isochrysidales</taxon>
        <taxon>Noelaerhabdaceae</taxon>
        <taxon>Emiliania</taxon>
    </lineage>
</organism>
<dbReference type="GeneID" id="17269329"/>
<dbReference type="EnsemblProtists" id="EOD23788">
    <property type="protein sequence ID" value="EOD23788"/>
    <property type="gene ID" value="EMIHUDRAFT_239103"/>
</dbReference>
<dbReference type="PaxDb" id="2903-EOD23788"/>
<dbReference type="SUPFAM" id="SSF54236">
    <property type="entry name" value="Ubiquitin-like"/>
    <property type="match status" value="1"/>
</dbReference>
<dbReference type="RefSeq" id="XP_005776217.1">
    <property type="nucleotide sequence ID" value="XM_005776160.1"/>
</dbReference>
<dbReference type="Gene3D" id="3.10.20.90">
    <property type="entry name" value="Phosphatidylinositol 3-kinase Catalytic Subunit, Chain A, domain 1"/>
    <property type="match status" value="1"/>
</dbReference>
<protein>
    <recommendedName>
        <fullName evidence="1">Ubiquitin-like domain-containing protein</fullName>
    </recommendedName>
</protein>